<proteinExistence type="predicted"/>
<dbReference type="EMBL" id="DS268634">
    <property type="protein sequence ID" value="EFO96014.1"/>
    <property type="molecule type" value="Genomic_DNA"/>
</dbReference>
<evidence type="ECO:0000313" key="2">
    <source>
        <dbReference type="EMBL" id="EFO96014.1"/>
    </source>
</evidence>
<keyword evidence="3" id="KW-1185">Reference proteome</keyword>
<keyword evidence="1" id="KW-0812">Transmembrane</keyword>
<reference evidence="2" key="1">
    <citation type="submission" date="2007-07" db="EMBL/GenBank/DDBJ databases">
        <title>PCAP assembly of the Caenorhabditis remanei genome.</title>
        <authorList>
            <consortium name="The Caenorhabditis remanei Sequencing Consortium"/>
            <person name="Wilson R.K."/>
        </authorList>
    </citation>
    <scope>NUCLEOTIDE SEQUENCE [LARGE SCALE GENOMIC DNA]</scope>
    <source>
        <strain evidence="2">PB4641</strain>
    </source>
</reference>
<protein>
    <recommendedName>
        <fullName evidence="4">MARVEL domain-containing protein</fullName>
    </recommendedName>
</protein>
<dbReference type="Proteomes" id="UP000008281">
    <property type="component" value="Unassembled WGS sequence"/>
</dbReference>
<gene>
    <name evidence="2" type="ORF">CRE_15725</name>
</gene>
<accession>E3NFC5</accession>
<dbReference type="AlphaFoldDB" id="E3NFC5"/>
<evidence type="ECO:0008006" key="4">
    <source>
        <dbReference type="Google" id="ProtNLM"/>
    </source>
</evidence>
<dbReference type="RefSeq" id="XP_003092898.2">
    <property type="nucleotide sequence ID" value="XM_003092850.2"/>
</dbReference>
<dbReference type="CTD" id="9801129"/>
<keyword evidence="1" id="KW-1133">Transmembrane helix</keyword>
<dbReference type="InParanoid" id="E3NFC5"/>
<evidence type="ECO:0000256" key="1">
    <source>
        <dbReference type="SAM" id="Phobius"/>
    </source>
</evidence>
<evidence type="ECO:0000313" key="3">
    <source>
        <dbReference type="Proteomes" id="UP000008281"/>
    </source>
</evidence>
<keyword evidence="1" id="KW-0472">Membrane</keyword>
<dbReference type="HOGENOM" id="CLU_2040239_0_0_1"/>
<dbReference type="GeneID" id="9801129"/>
<feature type="transmembrane region" description="Helical" evidence="1">
    <location>
        <begin position="20"/>
        <end position="42"/>
    </location>
</feature>
<dbReference type="KEGG" id="crq:GCK72_009083"/>
<organism evidence="3">
    <name type="scientific">Caenorhabditis remanei</name>
    <name type="common">Caenorhabditis vulgaris</name>
    <dbReference type="NCBI Taxonomy" id="31234"/>
    <lineage>
        <taxon>Eukaryota</taxon>
        <taxon>Metazoa</taxon>
        <taxon>Ecdysozoa</taxon>
        <taxon>Nematoda</taxon>
        <taxon>Chromadorea</taxon>
        <taxon>Rhabditida</taxon>
        <taxon>Rhabditina</taxon>
        <taxon>Rhabditomorpha</taxon>
        <taxon>Rhabditoidea</taxon>
        <taxon>Rhabditidae</taxon>
        <taxon>Peloderinae</taxon>
        <taxon>Caenorhabditis</taxon>
    </lineage>
</organism>
<name>E3NFC5_CAERE</name>
<sequence>MNLFLIVLIAAFHMLPLIYYPLFILFIILVCTISLALTGFRYSRQTRWNAFETAWTVNCILLGVFVTIVIYSSYKRNDTVLAIYTGAILVSIGLWMFLNYTLNNLDEEQPDGQTHVAESEL</sequence>
<feature type="transmembrane region" description="Helical" evidence="1">
    <location>
        <begin position="80"/>
        <end position="98"/>
    </location>
</feature>
<feature type="transmembrane region" description="Helical" evidence="1">
    <location>
        <begin position="54"/>
        <end position="74"/>
    </location>
</feature>